<dbReference type="PANTHER" id="PTHR30349">
    <property type="entry name" value="PHAGE INTEGRASE-RELATED"/>
    <property type="match status" value="1"/>
</dbReference>
<evidence type="ECO:0000313" key="5">
    <source>
        <dbReference type="EMBL" id="KAF1303336.1"/>
    </source>
</evidence>
<dbReference type="InterPro" id="IPR010998">
    <property type="entry name" value="Integrase_recombinase_N"/>
</dbReference>
<organism evidence="5 6">
    <name type="scientific">Candidatus Enterococcus willemsii</name>
    <dbReference type="NCBI Taxonomy" id="1857215"/>
    <lineage>
        <taxon>Bacteria</taxon>
        <taxon>Bacillati</taxon>
        <taxon>Bacillota</taxon>
        <taxon>Bacilli</taxon>
        <taxon>Lactobacillales</taxon>
        <taxon>Enterococcaceae</taxon>
        <taxon>Enterococcus</taxon>
    </lineage>
</organism>
<protein>
    <submittedName>
        <fullName evidence="5">Integrase</fullName>
    </submittedName>
</protein>
<feature type="domain" description="Tyr recombinase" evidence="4">
    <location>
        <begin position="139"/>
        <end position="333"/>
    </location>
</feature>
<dbReference type="Pfam" id="PF00589">
    <property type="entry name" value="Phage_integrase"/>
    <property type="match status" value="1"/>
</dbReference>
<comment type="similarity">
    <text evidence="1">Belongs to the 'phage' integrase family.</text>
</comment>
<accession>A0ABQ6YYU5</accession>
<dbReference type="EMBL" id="MAEL01000042">
    <property type="protein sequence ID" value="KAF1303336.1"/>
    <property type="molecule type" value="Genomic_DNA"/>
</dbReference>
<evidence type="ECO:0000256" key="3">
    <source>
        <dbReference type="ARBA" id="ARBA00023172"/>
    </source>
</evidence>
<gene>
    <name evidence="5" type="ORF">BAU17_08245</name>
</gene>
<sequence length="333" mass="38698">MARKNRGESIFKVNQSAPLEASNLDNFIHCQTPNEINKIEIHMALKRVLKQMELNGNRPRTMNDYNKQFNDFINKCEIVYISDITIDKIYQWLESMRDVQNSTKRIRFKAVAAILNRFFENGWIPNKFWRVIKIKVDEKVKEATTPKDVDRLLRILDLSNYFEFRDACAVLLIYQTGIRINTLSQLETKHIKFDQKCLVLDGSIMKNRKLSMLPLSDDMLEMLSLLMYQNDIIRNSKNIDNNLIFITMEGTSVQKSDKSNAIRRRIGTYSKDFDIPNLNPHALRRGFATNLLRKGASVALISKALSHADLETTSRYLYLDSTEASNELRGYLD</sequence>
<dbReference type="InterPro" id="IPR011010">
    <property type="entry name" value="DNA_brk_join_enz"/>
</dbReference>
<keyword evidence="6" id="KW-1185">Reference proteome</keyword>
<comment type="caution">
    <text evidence="5">The sequence shown here is derived from an EMBL/GenBank/DDBJ whole genome shotgun (WGS) entry which is preliminary data.</text>
</comment>
<dbReference type="RefSeq" id="WP_161902224.1">
    <property type="nucleotide sequence ID" value="NZ_MAEL01000042.1"/>
</dbReference>
<dbReference type="InterPro" id="IPR013762">
    <property type="entry name" value="Integrase-like_cat_sf"/>
</dbReference>
<evidence type="ECO:0000313" key="6">
    <source>
        <dbReference type="Proteomes" id="UP000782705"/>
    </source>
</evidence>
<dbReference type="CDD" id="cd00397">
    <property type="entry name" value="DNA_BRE_C"/>
    <property type="match status" value="1"/>
</dbReference>
<keyword evidence="2" id="KW-0238">DNA-binding</keyword>
<proteinExistence type="inferred from homology"/>
<reference evidence="5 6" key="1">
    <citation type="submission" date="2016-06" db="EMBL/GenBank/DDBJ databases">
        <title>Four novel species of enterococci isolated from chicken manure.</title>
        <authorList>
            <person name="Van Tyne D."/>
        </authorList>
    </citation>
    <scope>NUCLEOTIDE SEQUENCE [LARGE SCALE GENOMIC DNA]</scope>
    <source>
        <strain evidence="5 6">CU12B</strain>
    </source>
</reference>
<dbReference type="Gene3D" id="1.10.150.130">
    <property type="match status" value="1"/>
</dbReference>
<dbReference type="PROSITE" id="PS51898">
    <property type="entry name" value="TYR_RECOMBINASE"/>
    <property type="match status" value="1"/>
</dbReference>
<dbReference type="InterPro" id="IPR050090">
    <property type="entry name" value="Tyrosine_recombinase_XerCD"/>
</dbReference>
<evidence type="ECO:0000259" key="4">
    <source>
        <dbReference type="PROSITE" id="PS51898"/>
    </source>
</evidence>
<keyword evidence="3" id="KW-0233">DNA recombination</keyword>
<dbReference type="Gene3D" id="1.10.443.10">
    <property type="entry name" value="Intergrase catalytic core"/>
    <property type="match status" value="1"/>
</dbReference>
<name>A0ABQ6YYU5_9ENTE</name>
<evidence type="ECO:0000256" key="2">
    <source>
        <dbReference type="ARBA" id="ARBA00023125"/>
    </source>
</evidence>
<evidence type="ECO:0000256" key="1">
    <source>
        <dbReference type="ARBA" id="ARBA00008857"/>
    </source>
</evidence>
<dbReference type="PANTHER" id="PTHR30349:SF41">
    <property type="entry name" value="INTEGRASE_RECOMBINASE PROTEIN MJ0367-RELATED"/>
    <property type="match status" value="1"/>
</dbReference>
<dbReference type="SUPFAM" id="SSF56349">
    <property type="entry name" value="DNA breaking-rejoining enzymes"/>
    <property type="match status" value="1"/>
</dbReference>
<dbReference type="InterPro" id="IPR002104">
    <property type="entry name" value="Integrase_catalytic"/>
</dbReference>
<dbReference type="Proteomes" id="UP000782705">
    <property type="component" value="Unassembled WGS sequence"/>
</dbReference>